<feature type="compositionally biased region" description="Basic and acidic residues" evidence="2">
    <location>
        <begin position="194"/>
        <end position="208"/>
    </location>
</feature>
<evidence type="ECO:0000313" key="4">
    <source>
        <dbReference type="EMBL" id="KNE55452.1"/>
    </source>
</evidence>
<evidence type="ECO:0000256" key="1">
    <source>
        <dbReference type="PROSITE-ProRule" id="PRU00176"/>
    </source>
</evidence>
<feature type="region of interest" description="Disordered" evidence="2">
    <location>
        <begin position="95"/>
        <end position="235"/>
    </location>
</feature>
<dbReference type="SUPFAM" id="SSF54928">
    <property type="entry name" value="RNA-binding domain, RBD"/>
    <property type="match status" value="1"/>
</dbReference>
<dbReference type="PANTHER" id="PTHR48036">
    <property type="entry name" value="SPLICING FACTOR (PAD-1), PUTATIVE (AFU_ORTHOLOGUE AFUA_1G15810)-RELATED"/>
    <property type="match status" value="1"/>
</dbReference>
<evidence type="ECO:0000259" key="3">
    <source>
        <dbReference type="PROSITE" id="PS50102"/>
    </source>
</evidence>
<dbReference type="Gene3D" id="3.30.70.330">
    <property type="match status" value="1"/>
</dbReference>
<dbReference type="Proteomes" id="UP000054350">
    <property type="component" value="Unassembled WGS sequence"/>
</dbReference>
<dbReference type="InterPro" id="IPR006509">
    <property type="entry name" value="RBM39_SF"/>
</dbReference>
<feature type="compositionally biased region" description="Basic and acidic residues" evidence="2">
    <location>
        <begin position="172"/>
        <end position="187"/>
    </location>
</feature>
<evidence type="ECO:0000313" key="5">
    <source>
        <dbReference type="Proteomes" id="UP000054350"/>
    </source>
</evidence>
<dbReference type="InterPro" id="IPR035979">
    <property type="entry name" value="RBD_domain_sf"/>
</dbReference>
<protein>
    <recommendedName>
        <fullName evidence="3">RRM domain-containing protein</fullName>
    </recommendedName>
</protein>
<dbReference type="OrthoDB" id="439808at2759"/>
<feature type="compositionally biased region" description="Basic residues" evidence="2">
    <location>
        <begin position="212"/>
        <end position="224"/>
    </location>
</feature>
<dbReference type="InterPro" id="IPR012677">
    <property type="entry name" value="Nucleotide-bd_a/b_plait_sf"/>
</dbReference>
<feature type="compositionally biased region" description="Basic and acidic residues" evidence="2">
    <location>
        <begin position="339"/>
        <end position="362"/>
    </location>
</feature>
<dbReference type="STRING" id="578462.A0A0L0RYJ0"/>
<dbReference type="VEuPathDB" id="FungiDB:AMAG_01344"/>
<feature type="compositionally biased region" description="Polar residues" evidence="2">
    <location>
        <begin position="98"/>
        <end position="120"/>
    </location>
</feature>
<feature type="compositionally biased region" description="Basic residues" evidence="2">
    <location>
        <begin position="145"/>
        <end position="171"/>
    </location>
</feature>
<feature type="compositionally biased region" description="Low complexity" evidence="2">
    <location>
        <begin position="371"/>
        <end position="405"/>
    </location>
</feature>
<organism evidence="4 5">
    <name type="scientific">Allomyces macrogynus (strain ATCC 38327)</name>
    <name type="common">Allomyces javanicus var. macrogynus</name>
    <dbReference type="NCBI Taxonomy" id="578462"/>
    <lineage>
        <taxon>Eukaryota</taxon>
        <taxon>Fungi</taxon>
        <taxon>Fungi incertae sedis</taxon>
        <taxon>Blastocladiomycota</taxon>
        <taxon>Blastocladiomycetes</taxon>
        <taxon>Blastocladiales</taxon>
        <taxon>Blastocladiaceae</taxon>
        <taxon>Allomyces</taxon>
    </lineage>
</organism>
<keyword evidence="1" id="KW-0694">RNA-binding</keyword>
<evidence type="ECO:0000256" key="2">
    <source>
        <dbReference type="SAM" id="MobiDB-lite"/>
    </source>
</evidence>
<reference evidence="4 5" key="1">
    <citation type="submission" date="2009-11" db="EMBL/GenBank/DDBJ databases">
        <title>Annotation of Allomyces macrogynus ATCC 38327.</title>
        <authorList>
            <consortium name="The Broad Institute Genome Sequencing Platform"/>
            <person name="Russ C."/>
            <person name="Cuomo C."/>
            <person name="Burger G."/>
            <person name="Gray M.W."/>
            <person name="Holland P.W.H."/>
            <person name="King N."/>
            <person name="Lang F.B.F."/>
            <person name="Roger A.J."/>
            <person name="Ruiz-Trillo I."/>
            <person name="Young S.K."/>
            <person name="Zeng Q."/>
            <person name="Gargeya S."/>
            <person name="Fitzgerald M."/>
            <person name="Haas B."/>
            <person name="Abouelleil A."/>
            <person name="Alvarado L."/>
            <person name="Arachchi H.M."/>
            <person name="Berlin A."/>
            <person name="Chapman S.B."/>
            <person name="Gearin G."/>
            <person name="Goldberg J."/>
            <person name="Griggs A."/>
            <person name="Gujja S."/>
            <person name="Hansen M."/>
            <person name="Heiman D."/>
            <person name="Howarth C."/>
            <person name="Larimer J."/>
            <person name="Lui A."/>
            <person name="MacDonald P.J.P."/>
            <person name="McCowen C."/>
            <person name="Montmayeur A."/>
            <person name="Murphy C."/>
            <person name="Neiman D."/>
            <person name="Pearson M."/>
            <person name="Priest M."/>
            <person name="Roberts A."/>
            <person name="Saif S."/>
            <person name="Shea T."/>
            <person name="Sisk P."/>
            <person name="Stolte C."/>
            <person name="Sykes S."/>
            <person name="Wortman J."/>
            <person name="Nusbaum C."/>
            <person name="Birren B."/>
        </authorList>
    </citation>
    <scope>NUCLEOTIDE SEQUENCE [LARGE SCALE GENOMIC DNA]</scope>
    <source>
        <strain evidence="4 5">ATCC 38327</strain>
    </source>
</reference>
<dbReference type="GO" id="GO:0006397">
    <property type="term" value="P:mRNA processing"/>
    <property type="evidence" value="ECO:0007669"/>
    <property type="project" value="InterPro"/>
</dbReference>
<feature type="region of interest" description="Disordered" evidence="2">
    <location>
        <begin position="309"/>
        <end position="405"/>
    </location>
</feature>
<dbReference type="GO" id="GO:0003723">
    <property type="term" value="F:RNA binding"/>
    <property type="evidence" value="ECO:0007669"/>
    <property type="project" value="UniProtKB-UniRule"/>
</dbReference>
<dbReference type="EMBL" id="GG745329">
    <property type="protein sequence ID" value="KNE55452.1"/>
    <property type="molecule type" value="Genomic_DNA"/>
</dbReference>
<sequence>MTNALGAGQGTAPAAPAAPALAAQAAQARPADGISPDDMILHLRVRISSNGISVLPPSVERPLVSDIDPAAHAGTAPHTEHLSAIMALIAAATRGPAGSSNSGVPPQVLSALSTRPSGAQMTPTGPPSLPPSLMNRSAAGIPPSPRRRTPSRDRGSRRRTPSRDRSSRRRSPSRDLSSRRRTPSRDRSSRRRSVSHERSRAQSRDRSPPPRSRSRTRSRSRGRGRARENLPAGPEAEAMLDQRWCLSVGNLPFDVHKDEVLRAFSSVGKVAALQFLYRPERNMAFAGWAFLWMANEDGYQRALGMNRTNIGGRSVNVGHRRRTTDFQGSPVRLLIRPPTPDRRRTPSPDTDRYRKRPRHDDGSDMPGTLMTPPTTASAAHSSSGATAAVAAPPSATAAQAPSGAPLTLENLPEGLTRLMVFEEACKTGPVNFVDWGGPDGTVPRYCVVYFRYMDDARRALPKLDQRRVLGAVLRAYLGTPASTPAAAAGVGVPGAAAPMSPVGSANGARMG</sequence>
<gene>
    <name evidence="4" type="ORF">AMAG_01344</name>
</gene>
<dbReference type="SMART" id="SM00360">
    <property type="entry name" value="RRM"/>
    <property type="match status" value="2"/>
</dbReference>
<dbReference type="GO" id="GO:0005634">
    <property type="term" value="C:nucleus"/>
    <property type="evidence" value="ECO:0007669"/>
    <property type="project" value="InterPro"/>
</dbReference>
<dbReference type="AlphaFoldDB" id="A0A0L0RYJ0"/>
<reference evidence="5" key="2">
    <citation type="submission" date="2009-11" db="EMBL/GenBank/DDBJ databases">
        <title>The Genome Sequence of Allomyces macrogynus strain ATCC 38327.</title>
        <authorList>
            <consortium name="The Broad Institute Genome Sequencing Platform"/>
            <person name="Russ C."/>
            <person name="Cuomo C."/>
            <person name="Shea T."/>
            <person name="Young S.K."/>
            <person name="Zeng Q."/>
            <person name="Koehrsen M."/>
            <person name="Haas B."/>
            <person name="Borodovsky M."/>
            <person name="Guigo R."/>
            <person name="Alvarado L."/>
            <person name="Berlin A."/>
            <person name="Borenstein D."/>
            <person name="Chen Z."/>
            <person name="Engels R."/>
            <person name="Freedman E."/>
            <person name="Gellesch M."/>
            <person name="Goldberg J."/>
            <person name="Griggs A."/>
            <person name="Gujja S."/>
            <person name="Heiman D."/>
            <person name="Hepburn T."/>
            <person name="Howarth C."/>
            <person name="Jen D."/>
            <person name="Larson L."/>
            <person name="Lewis B."/>
            <person name="Mehta T."/>
            <person name="Park D."/>
            <person name="Pearson M."/>
            <person name="Roberts A."/>
            <person name="Saif S."/>
            <person name="Shenoy N."/>
            <person name="Sisk P."/>
            <person name="Stolte C."/>
            <person name="Sykes S."/>
            <person name="Walk T."/>
            <person name="White J."/>
            <person name="Yandava C."/>
            <person name="Burger G."/>
            <person name="Gray M.W."/>
            <person name="Holland P.W.H."/>
            <person name="King N."/>
            <person name="Lang F.B.F."/>
            <person name="Roger A.J."/>
            <person name="Ruiz-Trillo I."/>
            <person name="Lander E."/>
            <person name="Nusbaum C."/>
        </authorList>
    </citation>
    <scope>NUCLEOTIDE SEQUENCE [LARGE SCALE GENOMIC DNA]</scope>
    <source>
        <strain evidence="5">ATCC 38327</strain>
    </source>
</reference>
<name>A0A0L0RYJ0_ALLM3</name>
<accession>A0A0L0RYJ0</accession>
<dbReference type="Pfam" id="PF00076">
    <property type="entry name" value="RRM_1"/>
    <property type="match status" value="1"/>
</dbReference>
<keyword evidence="5" id="KW-1185">Reference proteome</keyword>
<dbReference type="CDD" id="cd00590">
    <property type="entry name" value="RRM_SF"/>
    <property type="match status" value="1"/>
</dbReference>
<dbReference type="eggNOG" id="ENOG502SDEC">
    <property type="taxonomic scope" value="Eukaryota"/>
</dbReference>
<dbReference type="InterPro" id="IPR000504">
    <property type="entry name" value="RRM_dom"/>
</dbReference>
<proteinExistence type="predicted"/>
<dbReference type="PROSITE" id="PS50102">
    <property type="entry name" value="RRM"/>
    <property type="match status" value="1"/>
</dbReference>
<feature type="domain" description="RRM" evidence="3">
    <location>
        <begin position="244"/>
        <end position="322"/>
    </location>
</feature>